<comment type="caution">
    <text evidence="2">The sequence shown here is derived from an EMBL/GenBank/DDBJ whole genome shotgun (WGS) entry which is preliminary data.</text>
</comment>
<feature type="domain" description="Stress-response A/B barrel" evidence="1">
    <location>
        <begin position="1"/>
        <end position="104"/>
    </location>
</feature>
<evidence type="ECO:0000259" key="1">
    <source>
        <dbReference type="PROSITE" id="PS51502"/>
    </source>
</evidence>
<dbReference type="AlphaFoldDB" id="A0A504XAX1"/>
<evidence type="ECO:0000313" key="2">
    <source>
        <dbReference type="EMBL" id="TPP46116.1"/>
    </source>
</evidence>
<dbReference type="PROSITE" id="PS51502">
    <property type="entry name" value="S_R_A_B_BARREL"/>
    <property type="match status" value="1"/>
</dbReference>
<dbReference type="Gene3D" id="3.30.70.100">
    <property type="match status" value="1"/>
</dbReference>
<name>A0A504XAX1_LEIDO</name>
<accession>A0A504XAX1</accession>
<dbReference type="SUPFAM" id="SSF54909">
    <property type="entry name" value="Dimeric alpha+beta barrel"/>
    <property type="match status" value="1"/>
</dbReference>
<dbReference type="VEuPathDB" id="TriTrypDB:LDHU3_27.0980"/>
<dbReference type="PANTHER" id="PTHR37832:SF1">
    <property type="entry name" value="STRESS-RESPONSE A_B BARREL DOMAIN-CONTAINING PROTEIN"/>
    <property type="match status" value="1"/>
</dbReference>
<dbReference type="InterPro" id="IPR011008">
    <property type="entry name" value="Dimeric_a/b-barrel"/>
</dbReference>
<dbReference type="VEuPathDB" id="TriTrypDB:LdBPK_270600.1"/>
<dbReference type="VEuPathDB" id="TriTrypDB:LdCL_270012500"/>
<sequence>MLHVVLLKTDAKKLAKEFPGNSLEEAIESLRQAKIPGLVDFNIRPKNTSPWPGYQDDSQGYTHALMSSHVSASALRTYAEHPVHKVLQARLLKCVTAPPLRMDLDIHPNL</sequence>
<reference evidence="3" key="1">
    <citation type="submission" date="2019-02" db="EMBL/GenBank/DDBJ databases">
        <title>FDA dAtabase for Regulatory Grade micrObial Sequences (FDA-ARGOS): Supporting development and validation of Infectious Disease Dx tests.</title>
        <authorList>
            <person name="Duncan R."/>
            <person name="Fisher C."/>
            <person name="Tallon L."/>
            <person name="Sadzewicz L."/>
            <person name="Sengamalay N."/>
            <person name="Ott S."/>
            <person name="Godinez A."/>
            <person name="Nagaraj S."/>
            <person name="Vavikolanu K."/>
            <person name="Vyas G."/>
            <person name="Nadendla S."/>
            <person name="Aluvathingal J."/>
            <person name="Sichtig H."/>
        </authorList>
    </citation>
    <scope>NUCLEOTIDE SEQUENCE [LARGE SCALE GENOMIC DNA]</scope>
    <source>
        <strain evidence="3">FDAARGOS_360</strain>
    </source>
</reference>
<dbReference type="SMART" id="SM00886">
    <property type="entry name" value="Dabb"/>
    <property type="match status" value="1"/>
</dbReference>
<dbReference type="Proteomes" id="UP000318821">
    <property type="component" value="Unassembled WGS sequence"/>
</dbReference>
<organism evidence="2 3">
    <name type="scientific">Leishmania donovani</name>
    <dbReference type="NCBI Taxonomy" id="5661"/>
    <lineage>
        <taxon>Eukaryota</taxon>
        <taxon>Discoba</taxon>
        <taxon>Euglenozoa</taxon>
        <taxon>Kinetoplastea</taxon>
        <taxon>Metakinetoplastina</taxon>
        <taxon>Trypanosomatida</taxon>
        <taxon>Trypanosomatidae</taxon>
        <taxon>Leishmaniinae</taxon>
        <taxon>Leishmania</taxon>
    </lineage>
</organism>
<dbReference type="InterPro" id="IPR013097">
    <property type="entry name" value="Dabb"/>
</dbReference>
<dbReference type="PANTHER" id="PTHR37832">
    <property type="entry name" value="BLL2683 PROTEIN"/>
    <property type="match status" value="1"/>
</dbReference>
<protein>
    <submittedName>
        <fullName evidence="2">Stress responsive A/B Barrel Domain family protein</fullName>
    </submittedName>
</protein>
<dbReference type="EMBL" id="RHLD01000016">
    <property type="protein sequence ID" value="TPP46116.1"/>
    <property type="molecule type" value="Genomic_DNA"/>
</dbReference>
<proteinExistence type="predicted"/>
<dbReference type="Pfam" id="PF07876">
    <property type="entry name" value="Dabb"/>
    <property type="match status" value="1"/>
</dbReference>
<evidence type="ECO:0000313" key="3">
    <source>
        <dbReference type="Proteomes" id="UP000318821"/>
    </source>
</evidence>
<gene>
    <name evidence="2" type="ORF">CGC20_33000</name>
</gene>